<evidence type="ECO:0000313" key="2">
    <source>
        <dbReference type="EMBL" id="CAJ1052430.1"/>
    </source>
</evidence>
<feature type="compositionally biased region" description="Low complexity" evidence="1">
    <location>
        <begin position="211"/>
        <end position="223"/>
    </location>
</feature>
<organism evidence="2 3">
    <name type="scientific">Xyrichtys novacula</name>
    <name type="common">Pearly razorfish</name>
    <name type="synonym">Hemipteronotus novacula</name>
    <dbReference type="NCBI Taxonomy" id="13765"/>
    <lineage>
        <taxon>Eukaryota</taxon>
        <taxon>Metazoa</taxon>
        <taxon>Chordata</taxon>
        <taxon>Craniata</taxon>
        <taxon>Vertebrata</taxon>
        <taxon>Euteleostomi</taxon>
        <taxon>Actinopterygii</taxon>
        <taxon>Neopterygii</taxon>
        <taxon>Teleostei</taxon>
        <taxon>Neoteleostei</taxon>
        <taxon>Acanthomorphata</taxon>
        <taxon>Eupercaria</taxon>
        <taxon>Labriformes</taxon>
        <taxon>Labridae</taxon>
        <taxon>Xyrichtys</taxon>
    </lineage>
</organism>
<evidence type="ECO:0000313" key="3">
    <source>
        <dbReference type="Proteomes" id="UP001178508"/>
    </source>
</evidence>
<dbReference type="EMBL" id="OY660866">
    <property type="protein sequence ID" value="CAJ1052430.1"/>
    <property type="molecule type" value="Genomic_DNA"/>
</dbReference>
<feature type="compositionally biased region" description="Basic and acidic residues" evidence="1">
    <location>
        <begin position="43"/>
        <end position="59"/>
    </location>
</feature>
<reference evidence="2" key="1">
    <citation type="submission" date="2023-08" db="EMBL/GenBank/DDBJ databases">
        <authorList>
            <person name="Alioto T."/>
            <person name="Alioto T."/>
            <person name="Gomez Garrido J."/>
        </authorList>
    </citation>
    <scope>NUCLEOTIDE SEQUENCE</scope>
</reference>
<name>A0AAV1EUS4_XYRNO</name>
<feature type="region of interest" description="Disordered" evidence="1">
    <location>
        <begin position="174"/>
        <end position="223"/>
    </location>
</feature>
<dbReference type="Proteomes" id="UP001178508">
    <property type="component" value="Chromosome 3"/>
</dbReference>
<keyword evidence="3" id="KW-1185">Reference proteome</keyword>
<sequence>MIRPGLHELYAGRRMEETTLQENQEVEYKNPDEDQGGIRRRLRDRDLLRKRKAEAEAKETNQWVLGEESQRKRPRAENKSGAKRRGRPRKTEPTPEIFFSLGETPTPQEAPVVLPEPAEVIPDQISGSLESQPASVLIAPAPLPLFGSIQNNVSAPTLTSPALVSTTIPIPSPTKVLDTSSTPVQDSAPAPAPAPDDVPDPILDPVPDPVSIPGLVPGTATAETPAPTAAFDLLSAPVLDETLYTETQGKVAPNQVMIEDLGPDEEEDITPSQENRKEEGLSVMPSLSTPEQSKIFSVPTLSSQPPPPEYLPGNSV</sequence>
<feature type="region of interest" description="Disordered" evidence="1">
    <location>
        <begin position="1"/>
        <end position="110"/>
    </location>
</feature>
<feature type="compositionally biased region" description="Pro residues" evidence="1">
    <location>
        <begin position="190"/>
        <end position="210"/>
    </location>
</feature>
<accession>A0AAV1EUS4</accession>
<evidence type="ECO:0000256" key="1">
    <source>
        <dbReference type="SAM" id="MobiDB-lite"/>
    </source>
</evidence>
<feature type="compositionally biased region" description="Basic and acidic residues" evidence="1">
    <location>
        <begin position="68"/>
        <end position="80"/>
    </location>
</feature>
<proteinExistence type="predicted"/>
<feature type="region of interest" description="Disordered" evidence="1">
    <location>
        <begin position="259"/>
        <end position="316"/>
    </location>
</feature>
<feature type="compositionally biased region" description="Polar residues" evidence="1">
    <location>
        <begin position="285"/>
        <end position="303"/>
    </location>
</feature>
<gene>
    <name evidence="2" type="ORF">XNOV1_A038825</name>
</gene>
<dbReference type="AlphaFoldDB" id="A0AAV1EUS4"/>
<protein>
    <submittedName>
        <fullName evidence="2">Anti-sigma-I factor RsgI2 isoform X1</fullName>
    </submittedName>
</protein>